<evidence type="ECO:0000313" key="2">
    <source>
        <dbReference type="Proteomes" id="UP000253729"/>
    </source>
</evidence>
<dbReference type="Proteomes" id="UP000253729">
    <property type="component" value="Unassembled WGS sequence"/>
</dbReference>
<protein>
    <submittedName>
        <fullName evidence="1">Uncharacterized protein</fullName>
    </submittedName>
</protein>
<dbReference type="EMBL" id="KZ852075">
    <property type="protein sequence ID" value="RDH28559.1"/>
    <property type="molecule type" value="Genomic_DNA"/>
</dbReference>
<sequence>MRVILVFDLVSESALVRTCCCLLSVSLWKMVHLPERSGLGRRGPHWTGKEDATASHMVSLASGALGMPRCTVN</sequence>
<proteinExistence type="predicted"/>
<reference evidence="1 2" key="1">
    <citation type="submission" date="2018-07" db="EMBL/GenBank/DDBJ databases">
        <title>The genomes of Aspergillus section Nigri reveals drivers in fungal speciation.</title>
        <authorList>
            <consortium name="DOE Joint Genome Institute"/>
            <person name="Vesth T.C."/>
            <person name="Nybo J."/>
            <person name="Theobald S."/>
            <person name="Brandl J."/>
            <person name="Frisvad J.C."/>
            <person name="Nielsen K.F."/>
            <person name="Lyhne E.K."/>
            <person name="Kogle M.E."/>
            <person name="Kuo A."/>
            <person name="Riley R."/>
            <person name="Clum A."/>
            <person name="Nolan M."/>
            <person name="Lipzen A."/>
            <person name="Salamov A."/>
            <person name="Henrissat B."/>
            <person name="Wiebenga A."/>
            <person name="De vries R.P."/>
            <person name="Grigoriev I.V."/>
            <person name="Mortensen U.H."/>
            <person name="Andersen M.R."/>
            <person name="Baker S.E."/>
        </authorList>
    </citation>
    <scope>NUCLEOTIDE SEQUENCE [LARGE SCALE GENOMIC DNA]</scope>
    <source>
        <strain evidence="1 2">CBS 139.54b</strain>
    </source>
</reference>
<accession>A0A3F3PNS5</accession>
<name>A0A3F3PNS5_9EURO</name>
<dbReference type="GeneID" id="38136185"/>
<gene>
    <name evidence="1" type="ORF">BDQ94DRAFT_151841</name>
</gene>
<dbReference type="AlphaFoldDB" id="A0A3F3PNS5"/>
<dbReference type="RefSeq" id="XP_026621581.1">
    <property type="nucleotide sequence ID" value="XM_026767829.1"/>
</dbReference>
<organism evidence="1 2">
    <name type="scientific">Aspergillus welwitschiae</name>
    <dbReference type="NCBI Taxonomy" id="1341132"/>
    <lineage>
        <taxon>Eukaryota</taxon>
        <taxon>Fungi</taxon>
        <taxon>Dikarya</taxon>
        <taxon>Ascomycota</taxon>
        <taxon>Pezizomycotina</taxon>
        <taxon>Eurotiomycetes</taxon>
        <taxon>Eurotiomycetidae</taxon>
        <taxon>Eurotiales</taxon>
        <taxon>Aspergillaceae</taxon>
        <taxon>Aspergillus</taxon>
        <taxon>Aspergillus subgen. Circumdati</taxon>
    </lineage>
</organism>
<evidence type="ECO:0000313" key="1">
    <source>
        <dbReference type="EMBL" id="RDH28559.1"/>
    </source>
</evidence>
<keyword evidence="2" id="KW-1185">Reference proteome</keyword>